<dbReference type="InterPro" id="IPR009057">
    <property type="entry name" value="Homeodomain-like_sf"/>
</dbReference>
<dbReference type="PANTHER" id="PTHR30055:SF234">
    <property type="entry name" value="HTH-TYPE TRANSCRIPTIONAL REGULATOR BETI"/>
    <property type="match status" value="1"/>
</dbReference>
<proteinExistence type="predicted"/>
<dbReference type="Pfam" id="PF00440">
    <property type="entry name" value="TetR_N"/>
    <property type="match status" value="1"/>
</dbReference>
<dbReference type="InterPro" id="IPR001647">
    <property type="entry name" value="HTH_TetR"/>
</dbReference>
<dbReference type="Gene3D" id="1.10.357.10">
    <property type="entry name" value="Tetracycline Repressor, domain 2"/>
    <property type="match status" value="1"/>
</dbReference>
<dbReference type="PANTHER" id="PTHR30055">
    <property type="entry name" value="HTH-TYPE TRANSCRIPTIONAL REGULATOR RUTR"/>
    <property type="match status" value="1"/>
</dbReference>
<accession>A0ABZ1YK06</accession>
<dbReference type="Proteomes" id="UP001432062">
    <property type="component" value="Chromosome"/>
</dbReference>
<evidence type="ECO:0000313" key="7">
    <source>
        <dbReference type="Proteomes" id="UP001432062"/>
    </source>
</evidence>
<evidence type="ECO:0000256" key="3">
    <source>
        <dbReference type="ARBA" id="ARBA00023163"/>
    </source>
</evidence>
<sequence length="187" mass="20199">MTNATQSSSLLVDTALAMMAEIGLDDLTLTAVARQAGVSRATAYREFGDKNGLIGAVSKIEVARMMSAAYLEIDMFSPVQQLAKDAVVFAIRYLRRHPVISRLRDREPAWLLNVAIEHEGSDLNLIETVGTFIAPLLAARDDSTSLIVTPAQAAEIAVRTALSHVLIERSNLTDEQVGEAVARAVSH</sequence>
<feature type="domain" description="HTH tetR-type" evidence="5">
    <location>
        <begin position="5"/>
        <end position="65"/>
    </location>
</feature>
<keyword evidence="1" id="KW-0805">Transcription regulation</keyword>
<dbReference type="PRINTS" id="PR00455">
    <property type="entry name" value="HTHTETR"/>
</dbReference>
<evidence type="ECO:0000313" key="6">
    <source>
        <dbReference type="EMBL" id="WUV43393.1"/>
    </source>
</evidence>
<dbReference type="PROSITE" id="PS50977">
    <property type="entry name" value="HTH_TETR_2"/>
    <property type="match status" value="1"/>
</dbReference>
<feature type="DNA-binding region" description="H-T-H motif" evidence="4">
    <location>
        <begin position="28"/>
        <end position="47"/>
    </location>
</feature>
<name>A0ABZ1YK06_9NOCA</name>
<keyword evidence="2 4" id="KW-0238">DNA-binding</keyword>
<keyword evidence="3" id="KW-0804">Transcription</keyword>
<evidence type="ECO:0000259" key="5">
    <source>
        <dbReference type="PROSITE" id="PS50977"/>
    </source>
</evidence>
<keyword evidence="7" id="KW-1185">Reference proteome</keyword>
<dbReference type="EMBL" id="CP109441">
    <property type="protein sequence ID" value="WUV43393.1"/>
    <property type="molecule type" value="Genomic_DNA"/>
</dbReference>
<dbReference type="SUPFAM" id="SSF46689">
    <property type="entry name" value="Homeodomain-like"/>
    <property type="match status" value="1"/>
</dbReference>
<protein>
    <submittedName>
        <fullName evidence="6">TetR family transcriptional regulator</fullName>
    </submittedName>
</protein>
<gene>
    <name evidence="6" type="ORF">OG563_29715</name>
</gene>
<evidence type="ECO:0000256" key="1">
    <source>
        <dbReference type="ARBA" id="ARBA00023015"/>
    </source>
</evidence>
<evidence type="ECO:0000256" key="2">
    <source>
        <dbReference type="ARBA" id="ARBA00023125"/>
    </source>
</evidence>
<reference evidence="6" key="1">
    <citation type="submission" date="2022-10" db="EMBL/GenBank/DDBJ databases">
        <title>The complete genomes of actinobacterial strains from the NBC collection.</title>
        <authorList>
            <person name="Joergensen T.S."/>
            <person name="Alvarez Arevalo M."/>
            <person name="Sterndorff E.B."/>
            <person name="Faurdal D."/>
            <person name="Vuksanovic O."/>
            <person name="Mourched A.-S."/>
            <person name="Charusanti P."/>
            <person name="Shaw S."/>
            <person name="Blin K."/>
            <person name="Weber T."/>
        </authorList>
    </citation>
    <scope>NUCLEOTIDE SEQUENCE</scope>
    <source>
        <strain evidence="6">NBC_01482</strain>
    </source>
</reference>
<evidence type="ECO:0000256" key="4">
    <source>
        <dbReference type="PROSITE-ProRule" id="PRU00335"/>
    </source>
</evidence>
<dbReference type="InterPro" id="IPR050109">
    <property type="entry name" value="HTH-type_TetR-like_transc_reg"/>
</dbReference>
<organism evidence="6 7">
    <name type="scientific">Nocardia vinacea</name>
    <dbReference type="NCBI Taxonomy" id="96468"/>
    <lineage>
        <taxon>Bacteria</taxon>
        <taxon>Bacillati</taxon>
        <taxon>Actinomycetota</taxon>
        <taxon>Actinomycetes</taxon>
        <taxon>Mycobacteriales</taxon>
        <taxon>Nocardiaceae</taxon>
        <taxon>Nocardia</taxon>
    </lineage>
</organism>